<comment type="caution">
    <text evidence="1">The sequence shown here is derived from an EMBL/GenBank/DDBJ whole genome shotgun (WGS) entry which is preliminary data.</text>
</comment>
<accession>A0ABW5QFY8</accession>
<dbReference type="RefSeq" id="WP_386831491.1">
    <property type="nucleotide sequence ID" value="NZ_JBHUNP010000001.1"/>
</dbReference>
<protein>
    <recommendedName>
        <fullName evidence="3">Transposase</fullName>
    </recommendedName>
</protein>
<dbReference type="Proteomes" id="UP001597521">
    <property type="component" value="Unassembled WGS sequence"/>
</dbReference>
<evidence type="ECO:0000313" key="2">
    <source>
        <dbReference type="Proteomes" id="UP001597521"/>
    </source>
</evidence>
<dbReference type="EMBL" id="JBHUNP010000001">
    <property type="protein sequence ID" value="MFD2646675.1"/>
    <property type="molecule type" value="Genomic_DNA"/>
</dbReference>
<evidence type="ECO:0008006" key="3">
    <source>
        <dbReference type="Google" id="ProtNLM"/>
    </source>
</evidence>
<proteinExistence type="predicted"/>
<evidence type="ECO:0000313" key="1">
    <source>
        <dbReference type="EMBL" id="MFD2646675.1"/>
    </source>
</evidence>
<organism evidence="1 2">
    <name type="scientific">Devosia albogilva</name>
    <dbReference type="NCBI Taxonomy" id="429726"/>
    <lineage>
        <taxon>Bacteria</taxon>
        <taxon>Pseudomonadati</taxon>
        <taxon>Pseudomonadota</taxon>
        <taxon>Alphaproteobacteria</taxon>
        <taxon>Hyphomicrobiales</taxon>
        <taxon>Devosiaceae</taxon>
        <taxon>Devosia</taxon>
    </lineage>
</organism>
<reference evidence="2" key="1">
    <citation type="journal article" date="2019" name="Int. J. Syst. Evol. Microbiol.">
        <title>The Global Catalogue of Microorganisms (GCM) 10K type strain sequencing project: providing services to taxonomists for standard genome sequencing and annotation.</title>
        <authorList>
            <consortium name="The Broad Institute Genomics Platform"/>
            <consortium name="The Broad Institute Genome Sequencing Center for Infectious Disease"/>
            <person name="Wu L."/>
            <person name="Ma J."/>
        </authorList>
    </citation>
    <scope>NUCLEOTIDE SEQUENCE [LARGE SCALE GENOMIC DNA]</scope>
    <source>
        <strain evidence="2">CCM 7427</strain>
    </source>
</reference>
<sequence length="43" mass="4878">MPENKNKFSNALGAVIDARGRESSRQVPNRMQYQLLGAFTKRP</sequence>
<name>A0ABW5QFY8_9HYPH</name>
<keyword evidence="2" id="KW-1185">Reference proteome</keyword>
<gene>
    <name evidence="1" type="ORF">ACFSX5_02585</name>
</gene>